<proteinExistence type="predicted"/>
<reference evidence="1 2" key="1">
    <citation type="submission" date="2024-04" db="EMBL/GenBank/DDBJ databases">
        <title>Isolation of an actinomycete strain from pig manure.</title>
        <authorList>
            <person name="Gong T."/>
            <person name="Yu Z."/>
            <person name="An M."/>
            <person name="Wei C."/>
            <person name="Yang W."/>
            <person name="Liu L."/>
        </authorList>
    </citation>
    <scope>NUCLEOTIDE SEQUENCE [LARGE SCALE GENOMIC DNA]</scope>
    <source>
        <strain evidence="1 2">ZF39</strain>
    </source>
</reference>
<dbReference type="Gene3D" id="1.25.40.10">
    <property type="entry name" value="Tetratricopeptide repeat domain"/>
    <property type="match status" value="1"/>
</dbReference>
<protein>
    <recommendedName>
        <fullName evidence="3">Tetratricopeptide repeat protein</fullName>
    </recommendedName>
</protein>
<evidence type="ECO:0000313" key="1">
    <source>
        <dbReference type="EMBL" id="XAN07919.1"/>
    </source>
</evidence>
<gene>
    <name evidence="1" type="ORF">AADG42_11575</name>
</gene>
<dbReference type="InterPro" id="IPR011990">
    <property type="entry name" value="TPR-like_helical_dom_sf"/>
</dbReference>
<keyword evidence="2" id="KW-1185">Reference proteome</keyword>
<name>A0ABZ3FPF1_9ACTN</name>
<evidence type="ECO:0000313" key="2">
    <source>
        <dbReference type="Proteomes" id="UP001442841"/>
    </source>
</evidence>
<accession>A0ABZ3FPF1</accession>
<sequence length="927" mass="100993">MSPTREEVAALLEVLEGLPHTEWLTPAEAAHRAAIELGDEELLWWADHQLWTAWSYSGGERTRALPYFVRMVTQLEAQPDWWDDEYTRYTLWAYKGAVMTALSTPDISLDQIEGFIGSMRANYARFGRPDRSVLMTEYRVRRHTHGYPAADELFAQWTEMPRDDLSDCEGCEPTSLALHAAELGRWEEAARISLHVLEEASLHCSEQPQHICAAAVEPLLRTGEIEGARWAHLTGCRLSGHNPHDALEMARHVSNAARAGEPLRALELMEARRRLGFGDPMAELTWLAMGAGALGILAAEHPDLDVHVHADLTETAAGARDRLQAEALSLAARFDDRNGTDTVSTWVRAAFAPEPLPGLDLPVSGLDRVRPAAGEDFATLVQDPIAADARRREIREAEDDLALVALGAAWIDADLPDPATAQALVAAAELDWVAGFVHLRRNEPALLEAAQQRGLRRLRTAGRDAKAALWEMFRLRPPIQEVDDDAIARATDWHAQAASHPDPIEVARAHQAYGEVLHAGQRFDEAAGFYEGALVMLTSVSPDDGEALRLQARILARQAWLPGADSDRLLGEALDRARTAGAGTALLLAQVVQFRLGSGHPDTADSVCEFLDQAGTENDFAAWGAVPLATHPEAMPATERAIPLIQRIVVRAQGTPEGWQALRALADLSLRSGRLLEVAELADQGLRIAESAAFPADEVELGTSHLHMLAAQANDALGDPARAAHHARAYLATVGDNDRRAWALTVIAQHSGLAMDWENALASAQAEGDPANASEAIQGGVLALRREHGPGPALELIDREQPRLAAMTDDEGFTDFITGVCEHWRARMQGDQGGNAEPAFVAAQEAFERADGPQQAIRVRLEHGHWLHRSGRTAEAIEVFRTTAEAAAPLGLTDEAQSAAYEWSEALAELGRDEEAAEVARRFGLTD</sequence>
<dbReference type="Proteomes" id="UP001442841">
    <property type="component" value="Chromosome"/>
</dbReference>
<evidence type="ECO:0008006" key="3">
    <source>
        <dbReference type="Google" id="ProtNLM"/>
    </source>
</evidence>
<dbReference type="RefSeq" id="WP_425309377.1">
    <property type="nucleotide sequence ID" value="NZ_CP154795.1"/>
</dbReference>
<organism evidence="1 2">
    <name type="scientific">Ammonicoccus fulvus</name>
    <dbReference type="NCBI Taxonomy" id="3138240"/>
    <lineage>
        <taxon>Bacteria</taxon>
        <taxon>Bacillati</taxon>
        <taxon>Actinomycetota</taxon>
        <taxon>Actinomycetes</taxon>
        <taxon>Propionibacteriales</taxon>
        <taxon>Propionibacteriaceae</taxon>
        <taxon>Ammonicoccus</taxon>
    </lineage>
</organism>
<dbReference type="EMBL" id="CP154795">
    <property type="protein sequence ID" value="XAN07919.1"/>
    <property type="molecule type" value="Genomic_DNA"/>
</dbReference>